<feature type="chain" id="PRO_5035185440" description="Cell surface protein" evidence="2">
    <location>
        <begin position="29"/>
        <end position="263"/>
    </location>
</feature>
<dbReference type="PRINTS" id="PR01217">
    <property type="entry name" value="PRICHEXTENSN"/>
</dbReference>
<gene>
    <name evidence="3" type="ORF">GCM10011571_32790</name>
</gene>
<evidence type="ECO:0000256" key="1">
    <source>
        <dbReference type="SAM" id="MobiDB-lite"/>
    </source>
</evidence>
<keyword evidence="2" id="KW-0732">Signal</keyword>
<feature type="region of interest" description="Disordered" evidence="1">
    <location>
        <begin position="29"/>
        <end position="234"/>
    </location>
</feature>
<accession>A0A8J2VF56</accession>
<feature type="signal peptide" evidence="2">
    <location>
        <begin position="1"/>
        <end position="28"/>
    </location>
</feature>
<feature type="compositionally biased region" description="Pro residues" evidence="1">
    <location>
        <begin position="155"/>
        <end position="171"/>
    </location>
</feature>
<keyword evidence="4" id="KW-1185">Reference proteome</keyword>
<name>A0A8J2VF56_9BACL</name>
<evidence type="ECO:0000313" key="3">
    <source>
        <dbReference type="EMBL" id="GGE28140.1"/>
    </source>
</evidence>
<evidence type="ECO:0000256" key="2">
    <source>
        <dbReference type="SAM" id="SignalP"/>
    </source>
</evidence>
<proteinExistence type="predicted"/>
<dbReference type="Proteomes" id="UP000625210">
    <property type="component" value="Unassembled WGS sequence"/>
</dbReference>
<dbReference type="AlphaFoldDB" id="A0A8J2VF56"/>
<feature type="compositionally biased region" description="Low complexity" evidence="1">
    <location>
        <begin position="111"/>
        <end position="120"/>
    </location>
</feature>
<dbReference type="RefSeq" id="WP_188648969.1">
    <property type="nucleotide sequence ID" value="NZ_BMHQ01000016.1"/>
</dbReference>
<evidence type="ECO:0008006" key="5">
    <source>
        <dbReference type="Google" id="ProtNLM"/>
    </source>
</evidence>
<reference evidence="3" key="2">
    <citation type="submission" date="2020-09" db="EMBL/GenBank/DDBJ databases">
        <authorList>
            <person name="Sun Q."/>
            <person name="Zhou Y."/>
        </authorList>
    </citation>
    <scope>NUCLEOTIDE SEQUENCE</scope>
    <source>
        <strain evidence="3">CGMCC 1.15179</strain>
    </source>
</reference>
<feature type="compositionally biased region" description="Basic and acidic residues" evidence="1">
    <location>
        <begin position="207"/>
        <end position="231"/>
    </location>
</feature>
<feature type="compositionally biased region" description="Basic and acidic residues" evidence="1">
    <location>
        <begin position="64"/>
        <end position="76"/>
    </location>
</feature>
<feature type="compositionally biased region" description="Basic and acidic residues" evidence="1">
    <location>
        <begin position="172"/>
        <end position="193"/>
    </location>
</feature>
<dbReference type="EMBL" id="BMHQ01000016">
    <property type="protein sequence ID" value="GGE28140.1"/>
    <property type="molecule type" value="Genomic_DNA"/>
</dbReference>
<feature type="compositionally biased region" description="Pro residues" evidence="1">
    <location>
        <begin position="77"/>
        <end position="110"/>
    </location>
</feature>
<protein>
    <recommendedName>
        <fullName evidence="5">Cell surface protein</fullName>
    </recommendedName>
</protein>
<sequence>MKRKLLYNVLTASSLLVFSSGAYQVAYADPGVLPSVGNPSNRPPIGEDLHPGQGNPPVQPGDALHPERPNLPDVPREIPPNNEPAPQPEAPQPPPSQEPKPEPKQPPPPQQDESPSQQPKQEPKQPPEQQPEEQPKEELEQQPVKKPVKEEPKPKQPAPQPKPESPENPAPEPKEKAVRDMPKKSEAVTRVPDEDPYYLADAGSSKQKSEEGEEQKTTKDSDNQPKGEKMAKTGFNPWPFVQMIVGLLGIGGTTWARMRSGSA</sequence>
<reference evidence="3" key="1">
    <citation type="journal article" date="2014" name="Int. J. Syst. Evol. Microbiol.">
        <title>Complete genome sequence of Corynebacterium casei LMG S-19264T (=DSM 44701T), isolated from a smear-ripened cheese.</title>
        <authorList>
            <consortium name="US DOE Joint Genome Institute (JGI-PGF)"/>
            <person name="Walter F."/>
            <person name="Albersmeier A."/>
            <person name="Kalinowski J."/>
            <person name="Ruckert C."/>
        </authorList>
    </citation>
    <scope>NUCLEOTIDE SEQUENCE</scope>
    <source>
        <strain evidence="3">CGMCC 1.15179</strain>
    </source>
</reference>
<organism evidence="3 4">
    <name type="scientific">Marinithermofilum abyssi</name>
    <dbReference type="NCBI Taxonomy" id="1571185"/>
    <lineage>
        <taxon>Bacteria</taxon>
        <taxon>Bacillati</taxon>
        <taxon>Bacillota</taxon>
        <taxon>Bacilli</taxon>
        <taxon>Bacillales</taxon>
        <taxon>Thermoactinomycetaceae</taxon>
        <taxon>Marinithermofilum</taxon>
    </lineage>
</organism>
<comment type="caution">
    <text evidence="3">The sequence shown here is derived from an EMBL/GenBank/DDBJ whole genome shotgun (WGS) entry which is preliminary data.</text>
</comment>
<evidence type="ECO:0000313" key="4">
    <source>
        <dbReference type="Proteomes" id="UP000625210"/>
    </source>
</evidence>